<dbReference type="InterPro" id="IPR016181">
    <property type="entry name" value="Acyl_CoA_acyltransferase"/>
</dbReference>
<keyword evidence="3" id="KW-1185">Reference proteome</keyword>
<accession>A0A4R6XSX1</accession>
<dbReference type="Proteomes" id="UP000295724">
    <property type="component" value="Unassembled WGS sequence"/>
</dbReference>
<evidence type="ECO:0000313" key="3">
    <source>
        <dbReference type="Proteomes" id="UP000295724"/>
    </source>
</evidence>
<protein>
    <recommendedName>
        <fullName evidence="1">N-acetyltransferase domain-containing protein</fullName>
    </recommendedName>
</protein>
<dbReference type="EMBL" id="SNZB01000003">
    <property type="protein sequence ID" value="TDR20513.1"/>
    <property type="molecule type" value="Genomic_DNA"/>
</dbReference>
<comment type="caution">
    <text evidence="2">The sequence shown here is derived from an EMBL/GenBank/DDBJ whole genome shotgun (WGS) entry which is preliminary data.</text>
</comment>
<name>A0A4R6XSX1_9GAMM</name>
<dbReference type="InterPro" id="IPR045057">
    <property type="entry name" value="Gcn5-rel_NAT"/>
</dbReference>
<dbReference type="RefSeq" id="WP_099018354.1">
    <property type="nucleotide sequence ID" value="NZ_NIHB01000001.1"/>
</dbReference>
<dbReference type="SUPFAM" id="SSF55729">
    <property type="entry name" value="Acyl-CoA N-acyltransferases (Nat)"/>
    <property type="match status" value="1"/>
</dbReference>
<reference evidence="2 3" key="1">
    <citation type="submission" date="2019-03" db="EMBL/GenBank/DDBJ databases">
        <title>Genomic Encyclopedia of Type Strains, Phase IV (KMG-IV): sequencing the most valuable type-strain genomes for metagenomic binning, comparative biology and taxonomic classification.</title>
        <authorList>
            <person name="Goeker M."/>
        </authorList>
    </citation>
    <scope>NUCLEOTIDE SEQUENCE [LARGE SCALE GENOMIC DNA]</scope>
    <source>
        <strain evidence="2 3">DSM 25488</strain>
    </source>
</reference>
<evidence type="ECO:0000259" key="1">
    <source>
        <dbReference type="PROSITE" id="PS51729"/>
    </source>
</evidence>
<dbReference type="PROSITE" id="PS51729">
    <property type="entry name" value="GNAT_YJDJ"/>
    <property type="match status" value="1"/>
</dbReference>
<dbReference type="PANTHER" id="PTHR31435:SF9">
    <property type="entry name" value="PROTEIN NATD1"/>
    <property type="match status" value="1"/>
</dbReference>
<proteinExistence type="predicted"/>
<dbReference type="Gene3D" id="3.40.630.30">
    <property type="match status" value="1"/>
</dbReference>
<dbReference type="PANTHER" id="PTHR31435">
    <property type="entry name" value="PROTEIN NATD1"/>
    <property type="match status" value="1"/>
</dbReference>
<dbReference type="InterPro" id="IPR031165">
    <property type="entry name" value="GNAT_YJDJ"/>
</dbReference>
<feature type="domain" description="N-acetyltransferase" evidence="1">
    <location>
        <begin position="6"/>
        <end position="91"/>
    </location>
</feature>
<evidence type="ECO:0000313" key="2">
    <source>
        <dbReference type="EMBL" id="TDR20513.1"/>
    </source>
</evidence>
<dbReference type="OrthoDB" id="6198075at2"/>
<dbReference type="AlphaFoldDB" id="A0A4R6XSX1"/>
<sequence length="93" mass="10482">MLKSIQHNPESHRFEVHLEGLNAYMSYVLTEDVIEYNHTIVPKALGGRGIGSELVKYGLAYARVNHLAVIPSCSFVAAYIQKHPEFQDLLVDQ</sequence>
<organism evidence="2 3">
    <name type="scientific">Marinicella litoralis</name>
    <dbReference type="NCBI Taxonomy" id="644220"/>
    <lineage>
        <taxon>Bacteria</taxon>
        <taxon>Pseudomonadati</taxon>
        <taxon>Pseudomonadota</taxon>
        <taxon>Gammaproteobacteria</taxon>
        <taxon>Lysobacterales</taxon>
        <taxon>Marinicellaceae</taxon>
        <taxon>Marinicella</taxon>
    </lineage>
</organism>
<gene>
    <name evidence="2" type="ORF">C8D91_1487</name>
</gene>
<dbReference type="Pfam" id="PF14542">
    <property type="entry name" value="Acetyltransf_CG"/>
    <property type="match status" value="1"/>
</dbReference>